<evidence type="ECO:0000256" key="2">
    <source>
        <dbReference type="SAM" id="Phobius"/>
    </source>
</evidence>
<feature type="region of interest" description="Disordered" evidence="1">
    <location>
        <begin position="100"/>
        <end position="155"/>
    </location>
</feature>
<name>A0A0E0C5M2_9ORYZ</name>
<reference evidence="3" key="1">
    <citation type="submission" date="2015-04" db="UniProtKB">
        <authorList>
            <consortium name="EnsemblPlants"/>
        </authorList>
    </citation>
    <scope>IDENTIFICATION</scope>
</reference>
<keyword evidence="4" id="KW-1185">Reference proteome</keyword>
<dbReference type="Proteomes" id="UP000008021">
    <property type="component" value="Chromosome 1"/>
</dbReference>
<evidence type="ECO:0000256" key="1">
    <source>
        <dbReference type="SAM" id="MobiDB-lite"/>
    </source>
</evidence>
<reference evidence="3" key="2">
    <citation type="submission" date="2018-05" db="EMBL/GenBank/DDBJ databases">
        <title>OmerRS3 (Oryza meridionalis Reference Sequence Version 3).</title>
        <authorList>
            <person name="Zhang J."/>
            <person name="Kudrna D."/>
            <person name="Lee S."/>
            <person name="Talag J."/>
            <person name="Welchert J."/>
            <person name="Wing R.A."/>
        </authorList>
    </citation>
    <scope>NUCLEOTIDE SEQUENCE [LARGE SCALE GENOMIC DNA]</scope>
    <source>
        <strain evidence="3">cv. OR44</strain>
    </source>
</reference>
<keyword evidence="2" id="KW-0812">Transmembrane</keyword>
<dbReference type="AlphaFoldDB" id="A0A0E0C5M2"/>
<feature type="transmembrane region" description="Helical" evidence="2">
    <location>
        <begin position="16"/>
        <end position="34"/>
    </location>
</feature>
<feature type="compositionally biased region" description="Pro residues" evidence="1">
    <location>
        <begin position="101"/>
        <end position="111"/>
    </location>
</feature>
<feature type="transmembrane region" description="Helical" evidence="2">
    <location>
        <begin position="206"/>
        <end position="224"/>
    </location>
</feature>
<organism evidence="3">
    <name type="scientific">Oryza meridionalis</name>
    <dbReference type="NCBI Taxonomy" id="40149"/>
    <lineage>
        <taxon>Eukaryota</taxon>
        <taxon>Viridiplantae</taxon>
        <taxon>Streptophyta</taxon>
        <taxon>Embryophyta</taxon>
        <taxon>Tracheophyta</taxon>
        <taxon>Spermatophyta</taxon>
        <taxon>Magnoliopsida</taxon>
        <taxon>Liliopsida</taxon>
        <taxon>Poales</taxon>
        <taxon>Poaceae</taxon>
        <taxon>BOP clade</taxon>
        <taxon>Oryzoideae</taxon>
        <taxon>Oryzeae</taxon>
        <taxon>Oryzinae</taxon>
        <taxon>Oryza</taxon>
    </lineage>
</organism>
<keyword evidence="2" id="KW-0472">Membrane</keyword>
<dbReference type="HOGENOM" id="CLU_708594_0_0_1"/>
<feature type="compositionally biased region" description="Low complexity" evidence="1">
    <location>
        <begin position="129"/>
        <end position="155"/>
    </location>
</feature>
<protein>
    <submittedName>
        <fullName evidence="3">Uncharacterized protein</fullName>
    </submittedName>
</protein>
<evidence type="ECO:0000313" key="3">
    <source>
        <dbReference type="EnsemblPlants" id="OMERI01G23150.1"/>
    </source>
</evidence>
<dbReference type="Gramene" id="OMERI01G23150.1">
    <property type="protein sequence ID" value="OMERI01G23150.1"/>
    <property type="gene ID" value="OMERI01G23150"/>
</dbReference>
<accession>A0A0E0C5M2</accession>
<sequence length="390" mass="41847">MWRSVFVQKKNNSPRILSYFISLLLTLSLSYGFVSHRRHFTLSRRHSPPSPPPSPSISLAASVARPGVSSPSSVVAFSAPSVEARLPAIAAFSPACVSTPPCEPPPSPSSSPAPFSNESPHVAAPPPATAATFSSPSALSVASPPPATAATSSFPSTAAPFSPPLGDLAYPSGISRALPYPAATRVSPHSGEFHIRPQHRATHRRRAFVVLAIPLLAVGLLPHARLQPRPSPPAVAPAAAWESPQSIAHKRRTQPLDPMAMHVWFPFVPMPPQAPPSEQEEDSPLENSGRMKDEMIHLYLNNSTMALAIPREACLLGAPRCHGIGMLVGAFCICKEQEQVREAILEAMNCSLATQTTELCLRRNHLRATRCAADMLPRDVAPTLNCRRSY</sequence>
<feature type="compositionally biased region" description="Low complexity" evidence="1">
    <location>
        <begin position="112"/>
        <end position="122"/>
    </location>
</feature>
<keyword evidence="2" id="KW-1133">Transmembrane helix</keyword>
<dbReference type="EnsemblPlants" id="OMERI01G23150.1">
    <property type="protein sequence ID" value="OMERI01G23150.1"/>
    <property type="gene ID" value="OMERI01G23150"/>
</dbReference>
<proteinExistence type="predicted"/>
<evidence type="ECO:0000313" key="4">
    <source>
        <dbReference type="Proteomes" id="UP000008021"/>
    </source>
</evidence>